<name>A0A8C0K9H3_CANLU</name>
<dbReference type="AlphaFoldDB" id="A0A8C0K9H3"/>
<evidence type="ECO:0000313" key="2">
    <source>
        <dbReference type="Ensembl" id="ENSCAFP00020012100.1"/>
    </source>
</evidence>
<keyword evidence="1" id="KW-0732">Signal</keyword>
<keyword evidence="3" id="KW-1185">Reference proteome</keyword>
<dbReference type="GeneTree" id="ENSGT00950000185470"/>
<evidence type="ECO:0000256" key="1">
    <source>
        <dbReference type="SAM" id="SignalP"/>
    </source>
</evidence>
<feature type="chain" id="PRO_5034615424" description="Secreted protein" evidence="1">
    <location>
        <begin position="27"/>
        <end position="106"/>
    </location>
</feature>
<protein>
    <recommendedName>
        <fullName evidence="4">Secreted protein</fullName>
    </recommendedName>
</protein>
<sequence length="106" mass="12238">MRCLPRALPWSHCFLQWLCVWHLGSLLPVKIPALSTVLELPENSSVHYRPLLLEQRKKTMKMPLWGISVLHLEELALQLLVWCFCVFFIKCTKFDNAAGPLAIHSN</sequence>
<evidence type="ECO:0000313" key="3">
    <source>
        <dbReference type="Proteomes" id="UP000694391"/>
    </source>
</evidence>
<proteinExistence type="predicted"/>
<evidence type="ECO:0008006" key="4">
    <source>
        <dbReference type="Google" id="ProtNLM"/>
    </source>
</evidence>
<dbReference type="Proteomes" id="UP000694391">
    <property type="component" value="Unplaced"/>
</dbReference>
<feature type="signal peptide" evidence="1">
    <location>
        <begin position="1"/>
        <end position="26"/>
    </location>
</feature>
<reference evidence="2" key="2">
    <citation type="submission" date="2025-09" db="UniProtKB">
        <authorList>
            <consortium name="Ensembl"/>
        </authorList>
    </citation>
    <scope>IDENTIFICATION</scope>
</reference>
<reference evidence="2" key="1">
    <citation type="submission" date="2025-08" db="UniProtKB">
        <authorList>
            <consortium name="Ensembl"/>
        </authorList>
    </citation>
    <scope>IDENTIFICATION</scope>
</reference>
<organism evidence="2 3">
    <name type="scientific">Canis lupus dingo</name>
    <name type="common">dingo</name>
    <dbReference type="NCBI Taxonomy" id="286419"/>
    <lineage>
        <taxon>Eukaryota</taxon>
        <taxon>Metazoa</taxon>
        <taxon>Chordata</taxon>
        <taxon>Craniata</taxon>
        <taxon>Vertebrata</taxon>
        <taxon>Euteleostomi</taxon>
        <taxon>Mammalia</taxon>
        <taxon>Eutheria</taxon>
        <taxon>Laurasiatheria</taxon>
        <taxon>Carnivora</taxon>
        <taxon>Caniformia</taxon>
        <taxon>Canidae</taxon>
        <taxon>Canis</taxon>
    </lineage>
</organism>
<dbReference type="Ensembl" id="ENSCAFT00020013960.1">
    <property type="protein sequence ID" value="ENSCAFP00020012100.1"/>
    <property type="gene ID" value="ENSCAFG00020009736.1"/>
</dbReference>
<accession>A0A8C0K9H3</accession>